<gene>
    <name evidence="2" type="ORF">BJBARM4_0672</name>
</gene>
<accession>D2EFZ1</accession>
<organism evidence="2 3">
    <name type="scientific">Candidatus Parvarchaeum acidiphilum ARMAN-4</name>
    <dbReference type="NCBI Taxonomy" id="662760"/>
    <lineage>
        <taxon>Archaea</taxon>
        <taxon>Candidatus Parvarchaeota</taxon>
        <taxon>Candidatus Parvarchaeum</taxon>
    </lineage>
</organism>
<dbReference type="AlphaFoldDB" id="D2EFZ1"/>
<keyword evidence="1" id="KW-0472">Membrane</keyword>
<keyword evidence="1" id="KW-0812">Transmembrane</keyword>
<dbReference type="Proteomes" id="UP000009375">
    <property type="component" value="Unassembled WGS sequence"/>
</dbReference>
<protein>
    <submittedName>
        <fullName evidence="2">Uncharacterized protein</fullName>
    </submittedName>
</protein>
<evidence type="ECO:0000313" key="2">
    <source>
        <dbReference type="EMBL" id="EEZ92731.1"/>
    </source>
</evidence>
<dbReference type="EMBL" id="GG730050">
    <property type="protein sequence ID" value="EEZ92731.1"/>
    <property type="molecule type" value="Genomic_DNA"/>
</dbReference>
<evidence type="ECO:0000256" key="1">
    <source>
        <dbReference type="SAM" id="Phobius"/>
    </source>
</evidence>
<keyword evidence="1" id="KW-1133">Transmembrane helix</keyword>
<feature type="transmembrane region" description="Helical" evidence="1">
    <location>
        <begin position="100"/>
        <end position="122"/>
    </location>
</feature>
<feature type="transmembrane region" description="Helical" evidence="1">
    <location>
        <begin position="73"/>
        <end position="94"/>
    </location>
</feature>
<sequence>MVTSVCSCYKCNYRFNYEYILGVSYHSIRLGNKRIFRCPNCKTLQKFDLSNKGLDKSLKTYGDSSELGIGARVWALMLLPTFLLIALGNLSFFIFPQYIYILFVLIFLGVVWVFGYLIYLIMSIDPKNKGTKNVSK</sequence>
<name>D2EFZ1_PARA4</name>
<evidence type="ECO:0000313" key="3">
    <source>
        <dbReference type="Proteomes" id="UP000009375"/>
    </source>
</evidence>
<proteinExistence type="predicted"/>
<reference evidence="2 3" key="1">
    <citation type="journal article" date="2010" name="Proc. Natl. Acad. Sci. U.S.A.">
        <title>Enigmatic, ultrasmall, uncultivated Archaea.</title>
        <authorList>
            <person name="Baker B.J."/>
            <person name="Comolli L.R."/>
            <person name="Dick G.J."/>
            <person name="Hauser L.J."/>
            <person name="Hyatt D."/>
            <person name="Dill B.D."/>
            <person name="Land M.L."/>
            <person name="Verberkmoes N.C."/>
            <person name="Hettich R.L."/>
            <person name="Banfield J.F."/>
        </authorList>
    </citation>
    <scope>NUCLEOTIDE SEQUENCE [LARGE SCALE GENOMIC DNA]</scope>
</reference>